<dbReference type="Pfam" id="PF13676">
    <property type="entry name" value="TIR_2"/>
    <property type="match status" value="1"/>
</dbReference>
<dbReference type="InterPro" id="IPR027417">
    <property type="entry name" value="P-loop_NTPase"/>
</dbReference>
<dbReference type="RefSeq" id="WP_289448549.1">
    <property type="nucleotide sequence ID" value="NZ_JAUCAE010000018.1"/>
</dbReference>
<sequence>MKKIFIVHAWPEDDDKKSKQRTFIRQLKYELEQKNFKVIWDFEEYNKTSLNTFMRENLSNSDVIVPICDEFYLEKSLIHSSGVTYELELIVENNYLDKLIPIKIEECELPKIFGSIEYTSFFKEYSNQRINEDSVAMGDFYKRLATLLKDTELFPKDRIIEQVEREIDSLGIINGLINKNDLLLSDIYVYPELSIENEKEVKYISVDNYIKQENYLSRSIIVGDRQSGKSSLLRMLFLNLYNRELQPIILSKEDMVSQNIKKIINQKYISTYESSNKNSPENIIIMVDDFHRFSIPHQDLILKLEGYKGIILFADEIFDISFFKNIAFSRYVIQPMRPSIRNKLIENILANQGIDIIDENDRLKKLDEHSELINLSFGLGKGYKNGIIPAFPLYIIIIIGAASDNRNKLDSPISSHGLCYQMLIDLTFQNSTIKHDMIDSYINFLTYLSYYFFQKQKHEISKSEFDEFTEEYIKRFNIYDLRKYFNPLYKTGLIKKNSFGFTKFSYDYVYYFFLGKYFSEKFEEEYQSIENIVDGLDKEENGNICIFIAHHSKNIKFIELLISSLNTIFKNYSISTLNKQELKNLDKEVTFVLSNLNLQIGDYREERKKILESQDKAESKQMIDLSEKELNKKNDNSNFEESRQREIRKAIQTVDVIGAILKNRHGSIEKDYYDKLLMGAVNTNLRVLMSFIELITEENFVKELEEAIFKSIDFKDNDQSKGYFRKELKNMLLKLIFSTILGVITKTINSVGSEAVSHYFTNKINKENFVPSYVLIKRGMELKYEKQLYDKEILDEINNPQTSEIVKKILKLFVINYASTHQIDYKAKAKIEKQFGLPTNEILKREQRLKSIEN</sequence>
<name>A0AAW7JC76_9LACT</name>
<dbReference type="InterPro" id="IPR000157">
    <property type="entry name" value="TIR_dom"/>
</dbReference>
<dbReference type="InterPro" id="IPR057123">
    <property type="entry name" value="STAND_NTPase4_dom"/>
</dbReference>
<proteinExistence type="predicted"/>
<accession>A0AAW7JC76</accession>
<feature type="domain" description="STAND NTPase 4 small alpha/beta" evidence="2">
    <location>
        <begin position="459"/>
        <end position="514"/>
    </location>
</feature>
<dbReference type="SUPFAM" id="SSF52200">
    <property type="entry name" value="Toll/Interleukin receptor TIR domain"/>
    <property type="match status" value="1"/>
</dbReference>
<evidence type="ECO:0000313" key="4">
    <source>
        <dbReference type="Proteomes" id="UP001240905"/>
    </source>
</evidence>
<keyword evidence="3" id="KW-0675">Receptor</keyword>
<gene>
    <name evidence="3" type="ORF">QUD52_10590</name>
</gene>
<evidence type="ECO:0000259" key="1">
    <source>
        <dbReference type="Pfam" id="PF13676"/>
    </source>
</evidence>
<organism evidence="3 4">
    <name type="scientific">Lactococcus lactis</name>
    <dbReference type="NCBI Taxonomy" id="1358"/>
    <lineage>
        <taxon>Bacteria</taxon>
        <taxon>Bacillati</taxon>
        <taxon>Bacillota</taxon>
        <taxon>Bacilli</taxon>
        <taxon>Lactobacillales</taxon>
        <taxon>Streptococcaceae</taxon>
        <taxon>Lactococcus</taxon>
    </lineage>
</organism>
<protein>
    <submittedName>
        <fullName evidence="3">Toll/interleukin-1 receptor domain-containing protein</fullName>
    </submittedName>
</protein>
<dbReference type="Gene3D" id="3.40.50.10140">
    <property type="entry name" value="Toll/interleukin-1 receptor homology (TIR) domain"/>
    <property type="match status" value="1"/>
</dbReference>
<dbReference type="InterPro" id="IPR035897">
    <property type="entry name" value="Toll_tir_struct_dom_sf"/>
</dbReference>
<reference evidence="3" key="1">
    <citation type="submission" date="2023-06" db="EMBL/GenBank/DDBJ databases">
        <title>Draft Genome Sequences of lactic acid bacteria strains isolated from fermented milk products.</title>
        <authorList>
            <person name="Elcheninov A.G."/>
            <person name="Klyukina A."/>
            <person name="Zayulina K.S."/>
            <person name="Gavirova L.A."/>
            <person name="Shcherbakova P.A."/>
            <person name="Shestakov A.I."/>
            <person name="Kublanov I.V."/>
            <person name="Kochetkova T.V."/>
        </authorList>
    </citation>
    <scope>NUCLEOTIDE SEQUENCE</scope>
    <source>
        <strain evidence="3">TOM.142</strain>
    </source>
</reference>
<dbReference type="GO" id="GO:0007165">
    <property type="term" value="P:signal transduction"/>
    <property type="evidence" value="ECO:0007669"/>
    <property type="project" value="InterPro"/>
</dbReference>
<feature type="domain" description="TIR" evidence="1">
    <location>
        <begin position="4"/>
        <end position="126"/>
    </location>
</feature>
<dbReference type="AlphaFoldDB" id="A0AAW7JC76"/>
<comment type="caution">
    <text evidence="3">The sequence shown here is derived from an EMBL/GenBank/DDBJ whole genome shotgun (WGS) entry which is preliminary data.</text>
</comment>
<dbReference type="SUPFAM" id="SSF52540">
    <property type="entry name" value="P-loop containing nucleoside triphosphate hydrolases"/>
    <property type="match status" value="1"/>
</dbReference>
<dbReference type="Pfam" id="PF24406">
    <property type="entry name" value="nSTAND_NTPase4"/>
    <property type="match status" value="1"/>
</dbReference>
<evidence type="ECO:0000313" key="3">
    <source>
        <dbReference type="EMBL" id="MDM7547470.1"/>
    </source>
</evidence>
<evidence type="ECO:0000259" key="2">
    <source>
        <dbReference type="Pfam" id="PF24406"/>
    </source>
</evidence>
<dbReference type="Proteomes" id="UP001240905">
    <property type="component" value="Unassembled WGS sequence"/>
</dbReference>
<dbReference type="EMBL" id="JAUCAE010000018">
    <property type="protein sequence ID" value="MDM7547470.1"/>
    <property type="molecule type" value="Genomic_DNA"/>
</dbReference>